<proteinExistence type="predicted"/>
<dbReference type="Proteomes" id="UP000281985">
    <property type="component" value="Unassembled WGS sequence"/>
</dbReference>
<feature type="domain" description="Putative auto-transporter adhesin head GIN" evidence="1">
    <location>
        <begin position="39"/>
        <end position="155"/>
    </location>
</feature>
<name>A0A3M0GHW2_9FLAO</name>
<accession>A0A3M0GHW2</accession>
<sequence>MKKIVFISLLLVTVSVFGQRKGKITGNKEVVETRGDLDAFHGIEVGDELEVSINQGATSSYTLLTDENLVDSVIFQVKDSILSIYTSNKITRSKKLDILVNTKSLDKIMLSNKAKLSATSTIRTDALMVDLKEGSELEMDVKADSLTMSISNNSRADFQFKGDRLEMNMVDNAFAKADINTATFHYNATGRVDAELKGVAMAVIINSQDSAEFKGKGLNTDVATIVGSGSTNINIFADKDVDVDLKDKAQLYLYGKPEVKVTNLSDEAEILKRD</sequence>
<gene>
    <name evidence="2" type="ORF">EAX61_12750</name>
</gene>
<protein>
    <recommendedName>
        <fullName evidence="1">Putative auto-transporter adhesin head GIN domain-containing protein</fullName>
    </recommendedName>
</protein>
<dbReference type="InterPro" id="IPR021255">
    <property type="entry name" value="DUF2807"/>
</dbReference>
<dbReference type="Pfam" id="PF10988">
    <property type="entry name" value="DUF2807"/>
    <property type="match status" value="1"/>
</dbReference>
<evidence type="ECO:0000259" key="1">
    <source>
        <dbReference type="Pfam" id="PF10988"/>
    </source>
</evidence>
<evidence type="ECO:0000313" key="3">
    <source>
        <dbReference type="Proteomes" id="UP000281985"/>
    </source>
</evidence>
<organism evidence="2 3">
    <name type="scientific">Dokdonia sinensis</name>
    <dbReference type="NCBI Taxonomy" id="2479847"/>
    <lineage>
        <taxon>Bacteria</taxon>
        <taxon>Pseudomonadati</taxon>
        <taxon>Bacteroidota</taxon>
        <taxon>Flavobacteriia</taxon>
        <taxon>Flavobacteriales</taxon>
        <taxon>Flavobacteriaceae</taxon>
        <taxon>Dokdonia</taxon>
    </lineage>
</organism>
<dbReference type="EMBL" id="REFV01000013">
    <property type="protein sequence ID" value="RMB56926.1"/>
    <property type="molecule type" value="Genomic_DNA"/>
</dbReference>
<comment type="caution">
    <text evidence="2">The sequence shown here is derived from an EMBL/GenBank/DDBJ whole genome shotgun (WGS) entry which is preliminary data.</text>
</comment>
<evidence type="ECO:0000313" key="2">
    <source>
        <dbReference type="EMBL" id="RMB56926.1"/>
    </source>
</evidence>
<keyword evidence="3" id="KW-1185">Reference proteome</keyword>
<dbReference type="Gene3D" id="2.160.20.120">
    <property type="match status" value="1"/>
</dbReference>
<reference evidence="2 3" key="1">
    <citation type="submission" date="2018-10" db="EMBL/GenBank/DDBJ databases">
        <title>Dokdonia luteus sp. nov., isolated from sea water.</title>
        <authorList>
            <person name="Zhou L.Y."/>
            <person name="Du Z.J."/>
        </authorList>
    </citation>
    <scope>NUCLEOTIDE SEQUENCE [LARGE SCALE GENOMIC DNA]</scope>
    <source>
        <strain evidence="2 3">SH27</strain>
    </source>
</reference>
<dbReference type="RefSeq" id="WP_121918084.1">
    <property type="nucleotide sequence ID" value="NZ_REFV01000013.1"/>
</dbReference>
<dbReference type="AlphaFoldDB" id="A0A3M0GHW2"/>
<dbReference type="OrthoDB" id="1419485at2"/>